<evidence type="ECO:0000313" key="1">
    <source>
        <dbReference type="EMBL" id="SFD24286.1"/>
    </source>
</evidence>
<evidence type="ECO:0000313" key="2">
    <source>
        <dbReference type="Proteomes" id="UP000182192"/>
    </source>
</evidence>
<feature type="non-terminal residue" evidence="1">
    <location>
        <position position="67"/>
    </location>
</feature>
<organism evidence="1 2">
    <name type="scientific">Ruminococcus albus</name>
    <dbReference type="NCBI Taxonomy" id="1264"/>
    <lineage>
        <taxon>Bacteria</taxon>
        <taxon>Bacillati</taxon>
        <taxon>Bacillota</taxon>
        <taxon>Clostridia</taxon>
        <taxon>Eubacteriales</taxon>
        <taxon>Oscillospiraceae</taxon>
        <taxon>Ruminococcus</taxon>
    </lineage>
</organism>
<dbReference type="EMBL" id="FOKQ01000051">
    <property type="protein sequence ID" value="SFD24286.1"/>
    <property type="molecule type" value="Genomic_DNA"/>
</dbReference>
<gene>
    <name evidence="1" type="ORF">SAMN02910406_03478</name>
</gene>
<name>A0A1I1QQ85_RUMAL</name>
<dbReference type="Proteomes" id="UP000182192">
    <property type="component" value="Unassembled WGS sequence"/>
</dbReference>
<dbReference type="eggNOG" id="COG1433">
    <property type="taxonomic scope" value="Bacteria"/>
</dbReference>
<evidence type="ECO:0008006" key="3">
    <source>
        <dbReference type="Google" id="ProtNLM"/>
    </source>
</evidence>
<sequence>MYKFKKEKQISFTDFNQPLGLQMNPDNRWVKKAEMIPWETIEAEYARLFPSHTGMPAKPLRMALGSL</sequence>
<proteinExistence type="predicted"/>
<dbReference type="AlphaFoldDB" id="A0A1I1QQ85"/>
<accession>A0A1I1QQ85</accession>
<reference evidence="1 2" key="1">
    <citation type="submission" date="2016-10" db="EMBL/GenBank/DDBJ databases">
        <authorList>
            <person name="de Groot N.N."/>
        </authorList>
    </citation>
    <scope>NUCLEOTIDE SEQUENCE [LARGE SCALE GENOMIC DNA]</scope>
    <source>
        <strain evidence="1 2">AR67</strain>
    </source>
</reference>
<dbReference type="eggNOG" id="COG3039">
    <property type="taxonomic scope" value="Bacteria"/>
</dbReference>
<protein>
    <recommendedName>
        <fullName evidence="3">Transposase, IS5 family</fullName>
    </recommendedName>
</protein>